<dbReference type="Proteomes" id="UP000034692">
    <property type="component" value="Unassembled WGS sequence"/>
</dbReference>
<dbReference type="AlphaFoldDB" id="A0A0F8PF53"/>
<feature type="non-terminal residue" evidence="2">
    <location>
        <position position="179"/>
    </location>
</feature>
<dbReference type="Gene3D" id="3.40.50.720">
    <property type="entry name" value="NAD(P)-binding Rossmann-like Domain"/>
    <property type="match status" value="1"/>
</dbReference>
<sequence>MRVLVTGCNGQVGYCLTKILSNSENVALLAVDREELDITSQDAVNKVVRDFKPAIIINAAAYTAVDKAEKEVDLSYAINRDGPQFLAEAAQEVGAAILHISTDYVFEGNKDGEYIENDAINPQGVYGASKRAGEIAVAEACDQHVILRTAWVFGEHGNNFVKTMLRLAADTGNELSIVG</sequence>
<dbReference type="Pfam" id="PF04321">
    <property type="entry name" value="RmlD_sub_bind"/>
    <property type="match status" value="1"/>
</dbReference>
<evidence type="ECO:0000259" key="1">
    <source>
        <dbReference type="Pfam" id="PF04321"/>
    </source>
</evidence>
<dbReference type="PANTHER" id="PTHR10491">
    <property type="entry name" value="DTDP-4-DEHYDRORHAMNOSE REDUCTASE"/>
    <property type="match status" value="1"/>
</dbReference>
<feature type="domain" description="RmlD-like substrate binding" evidence="1">
    <location>
        <begin position="1"/>
        <end position="178"/>
    </location>
</feature>
<dbReference type="InterPro" id="IPR005913">
    <property type="entry name" value="dTDP_dehydrorham_reduct"/>
</dbReference>
<organism evidence="2 3">
    <name type="scientific">Methanosarcina mazei</name>
    <name type="common">Methanosarcina frisia</name>
    <dbReference type="NCBI Taxonomy" id="2209"/>
    <lineage>
        <taxon>Archaea</taxon>
        <taxon>Methanobacteriati</taxon>
        <taxon>Methanobacteriota</taxon>
        <taxon>Stenosarchaea group</taxon>
        <taxon>Methanomicrobia</taxon>
        <taxon>Methanosarcinales</taxon>
        <taxon>Methanosarcinaceae</taxon>
        <taxon>Methanosarcina</taxon>
    </lineage>
</organism>
<protein>
    <recommendedName>
        <fullName evidence="1">RmlD-like substrate binding domain-containing protein</fullName>
    </recommendedName>
</protein>
<dbReference type="EMBL" id="JJQO01000263">
    <property type="protein sequence ID" value="KKH61547.1"/>
    <property type="molecule type" value="Genomic_DNA"/>
</dbReference>
<accession>A0A0F8PF53</accession>
<dbReference type="CDD" id="cd05254">
    <property type="entry name" value="dTDP_HR_like_SDR_e"/>
    <property type="match status" value="1"/>
</dbReference>
<reference evidence="2 3" key="1">
    <citation type="journal article" date="2015" name="ISME J.">
        <title>Genomic and phenotypic differentiation among Methanosarcina mazei populations from Columbia River sediment.</title>
        <authorList>
            <person name="Youngblut N.D."/>
            <person name="Wirth J.S."/>
            <person name="Henriksen J.R."/>
            <person name="Smith M."/>
            <person name="Simon H."/>
            <person name="Metcalf W.W."/>
            <person name="Whitaker R.J."/>
        </authorList>
    </citation>
    <scope>NUCLEOTIDE SEQUENCE [LARGE SCALE GENOMIC DNA]</scope>
    <source>
        <strain evidence="2 3">1.H.A.2.7</strain>
    </source>
</reference>
<name>A0A0F8PF53_METMZ</name>
<evidence type="ECO:0000313" key="2">
    <source>
        <dbReference type="EMBL" id="KKH61547.1"/>
    </source>
</evidence>
<dbReference type="SUPFAM" id="SSF51735">
    <property type="entry name" value="NAD(P)-binding Rossmann-fold domains"/>
    <property type="match status" value="1"/>
</dbReference>
<evidence type="ECO:0000313" key="3">
    <source>
        <dbReference type="Proteomes" id="UP000034692"/>
    </source>
</evidence>
<gene>
    <name evidence="2" type="ORF">DU75_10180</name>
</gene>
<dbReference type="RefSeq" id="WP_048042544.1">
    <property type="nucleotide sequence ID" value="NZ_JJQO01000263.1"/>
</dbReference>
<dbReference type="InterPro" id="IPR036291">
    <property type="entry name" value="NAD(P)-bd_dom_sf"/>
</dbReference>
<proteinExistence type="predicted"/>
<dbReference type="InterPro" id="IPR029903">
    <property type="entry name" value="RmlD-like-bd"/>
</dbReference>
<dbReference type="PANTHER" id="PTHR10491:SF4">
    <property type="entry name" value="METHIONINE ADENOSYLTRANSFERASE 2 SUBUNIT BETA"/>
    <property type="match status" value="1"/>
</dbReference>
<comment type="caution">
    <text evidence="2">The sequence shown here is derived from an EMBL/GenBank/DDBJ whole genome shotgun (WGS) entry which is preliminary data.</text>
</comment>